<dbReference type="EMBL" id="JACHJJ010000024">
    <property type="protein sequence ID" value="MBB5966597.1"/>
    <property type="molecule type" value="Genomic_DNA"/>
</dbReference>
<organism evidence="1 2">
    <name type="scientific">Planomonospora venezuelensis</name>
    <dbReference type="NCBI Taxonomy" id="1999"/>
    <lineage>
        <taxon>Bacteria</taxon>
        <taxon>Bacillati</taxon>
        <taxon>Actinomycetota</taxon>
        <taxon>Actinomycetes</taxon>
        <taxon>Streptosporangiales</taxon>
        <taxon>Streptosporangiaceae</taxon>
        <taxon>Planomonospora</taxon>
    </lineage>
</organism>
<reference evidence="1 2" key="1">
    <citation type="submission" date="2020-08" db="EMBL/GenBank/DDBJ databases">
        <title>Genomic Encyclopedia of Type Strains, Phase III (KMG-III): the genomes of soil and plant-associated and newly described type strains.</title>
        <authorList>
            <person name="Whitman W."/>
        </authorList>
    </citation>
    <scope>NUCLEOTIDE SEQUENCE [LARGE SCALE GENOMIC DNA]</scope>
    <source>
        <strain evidence="1 2">CECT 3303</strain>
    </source>
</reference>
<gene>
    <name evidence="1" type="ORF">FHS22_005889</name>
</gene>
<dbReference type="Proteomes" id="UP000562352">
    <property type="component" value="Unassembled WGS sequence"/>
</dbReference>
<accession>A0A841DCT8</accession>
<evidence type="ECO:0000313" key="2">
    <source>
        <dbReference type="Proteomes" id="UP000562352"/>
    </source>
</evidence>
<dbReference type="AlphaFoldDB" id="A0A841DCT8"/>
<name>A0A841DCT8_PLAVE</name>
<proteinExistence type="predicted"/>
<keyword evidence="2" id="KW-1185">Reference proteome</keyword>
<sequence>MPDAIFSHPRLARIHNAFGGDRDDLTAYLRIADELGADRVLGVGCGTGSPAAHGYRVLDVRQAPDRPGREFVFVAERTT</sequence>
<protein>
    <submittedName>
        <fullName evidence="1">Uncharacterized protein</fullName>
    </submittedName>
</protein>
<evidence type="ECO:0000313" key="1">
    <source>
        <dbReference type="EMBL" id="MBB5966597.1"/>
    </source>
</evidence>
<dbReference type="RefSeq" id="WP_221474239.1">
    <property type="nucleotide sequence ID" value="NZ_BAAAWZ010000004.1"/>
</dbReference>
<comment type="caution">
    <text evidence="1">The sequence shown here is derived from an EMBL/GenBank/DDBJ whole genome shotgun (WGS) entry which is preliminary data.</text>
</comment>